<dbReference type="PROSITE" id="PS00169">
    <property type="entry name" value="D_ALA_DEHYDRATASE"/>
    <property type="match status" value="1"/>
</dbReference>
<dbReference type="FunFam" id="3.20.20.70:FF:000019">
    <property type="entry name" value="Delta-aminolevulinic acid dehydratase"/>
    <property type="match status" value="1"/>
</dbReference>
<dbReference type="SMART" id="SM01004">
    <property type="entry name" value="ALAD"/>
    <property type="match status" value="1"/>
</dbReference>
<evidence type="ECO:0000256" key="8">
    <source>
        <dbReference type="ARBA" id="ARBA00023239"/>
    </source>
</evidence>
<evidence type="ECO:0000256" key="4">
    <source>
        <dbReference type="ARBA" id="ARBA00011823"/>
    </source>
</evidence>
<evidence type="ECO:0000256" key="10">
    <source>
        <dbReference type="ARBA" id="ARBA00025628"/>
    </source>
</evidence>
<evidence type="ECO:0000256" key="16">
    <source>
        <dbReference type="RuleBase" id="RU000515"/>
    </source>
</evidence>
<keyword evidence="15" id="KW-0460">Magnesium</keyword>
<feature type="binding site" evidence="13">
    <location>
        <position position="274"/>
    </location>
    <ligand>
        <name>5-aminolevulinate</name>
        <dbReference type="ChEBI" id="CHEBI:356416"/>
        <label>2</label>
    </ligand>
</feature>
<dbReference type="Pfam" id="PF00490">
    <property type="entry name" value="ALAD"/>
    <property type="match status" value="1"/>
</dbReference>
<comment type="pathway">
    <text evidence="2">Porphyrin-containing compound metabolism; protoporphyrin-IX biosynthesis; coproporphyrinogen-III from 5-aminolevulinate: step 1/4.</text>
</comment>
<gene>
    <name evidence="18" type="ORF">LUCI_4114</name>
</gene>
<dbReference type="OrthoDB" id="9805001at2"/>
<evidence type="ECO:0000256" key="9">
    <source>
        <dbReference type="ARBA" id="ARBA00023244"/>
    </source>
</evidence>
<comment type="similarity">
    <text evidence="3 17">Belongs to the ALAD family.</text>
</comment>
<dbReference type="GO" id="GO:0005829">
    <property type="term" value="C:cytosol"/>
    <property type="evidence" value="ECO:0007669"/>
    <property type="project" value="TreeGrafter"/>
</dbReference>
<feature type="binding site" evidence="14">
    <location>
        <position position="122"/>
    </location>
    <ligand>
        <name>Zn(2+)</name>
        <dbReference type="ChEBI" id="CHEBI:29105"/>
        <note>catalytic</note>
    </ligand>
</feature>
<dbReference type="Proteomes" id="UP000277811">
    <property type="component" value="Unassembled WGS sequence"/>
</dbReference>
<dbReference type="GO" id="GO:0008270">
    <property type="term" value="F:zinc ion binding"/>
    <property type="evidence" value="ECO:0007669"/>
    <property type="project" value="TreeGrafter"/>
</dbReference>
<evidence type="ECO:0000313" key="19">
    <source>
        <dbReference type="Proteomes" id="UP000277811"/>
    </source>
</evidence>
<dbReference type="GO" id="GO:0004655">
    <property type="term" value="F:porphobilinogen synthase activity"/>
    <property type="evidence" value="ECO:0007669"/>
    <property type="project" value="UniProtKB-EC"/>
</dbReference>
<comment type="subunit">
    <text evidence="4 16">Homooctamer.</text>
</comment>
<accession>A0A498RFG7</accession>
<name>A0A498RFG7_9FIRM</name>
<keyword evidence="14" id="KW-0479">Metal-binding</keyword>
<feature type="binding site" evidence="13">
    <location>
        <position position="217"/>
    </location>
    <ligand>
        <name>5-aminolevulinate</name>
        <dbReference type="ChEBI" id="CHEBI:356416"/>
        <label>1</label>
    </ligand>
</feature>
<keyword evidence="14" id="KW-0862">Zinc</keyword>
<organism evidence="18 19">
    <name type="scientific">Lucifera butyrica</name>
    <dbReference type="NCBI Taxonomy" id="1351585"/>
    <lineage>
        <taxon>Bacteria</taxon>
        <taxon>Bacillati</taxon>
        <taxon>Bacillota</taxon>
        <taxon>Negativicutes</taxon>
        <taxon>Veillonellales</taxon>
        <taxon>Veillonellaceae</taxon>
        <taxon>Lucifera</taxon>
    </lineage>
</organism>
<dbReference type="PIRSF" id="PIRSF001415">
    <property type="entry name" value="Porphbilin_synth"/>
    <property type="match status" value="1"/>
</dbReference>
<evidence type="ECO:0000256" key="6">
    <source>
        <dbReference type="ARBA" id="ARBA00020771"/>
    </source>
</evidence>
<dbReference type="EMBL" id="UPPP01000098">
    <property type="protein sequence ID" value="VBB08833.1"/>
    <property type="molecule type" value="Genomic_DNA"/>
</dbReference>
<evidence type="ECO:0000256" key="5">
    <source>
        <dbReference type="ARBA" id="ARBA00012053"/>
    </source>
</evidence>
<feature type="active site" description="Schiff-base intermediate with substrate" evidence="12">
    <location>
        <position position="195"/>
    </location>
</feature>
<feature type="binding site" evidence="14">
    <location>
        <position position="130"/>
    </location>
    <ligand>
        <name>Zn(2+)</name>
        <dbReference type="ChEBI" id="CHEBI:29105"/>
        <note>catalytic</note>
    </ligand>
</feature>
<dbReference type="UniPathway" id="UPA00251">
    <property type="reaction ID" value="UER00318"/>
</dbReference>
<evidence type="ECO:0000256" key="12">
    <source>
        <dbReference type="PIRSR" id="PIRSR001415-1"/>
    </source>
</evidence>
<evidence type="ECO:0000256" key="7">
    <source>
        <dbReference type="ARBA" id="ARBA00023133"/>
    </source>
</evidence>
<feature type="binding site" evidence="13">
    <location>
        <position position="205"/>
    </location>
    <ligand>
        <name>5-aminolevulinate</name>
        <dbReference type="ChEBI" id="CHEBI:356416"/>
        <label>1</label>
    </ligand>
</feature>
<reference evidence="18 19" key="1">
    <citation type="submission" date="2018-06" db="EMBL/GenBank/DDBJ databases">
        <authorList>
            <person name="Strepis N."/>
        </authorList>
    </citation>
    <scope>NUCLEOTIDE SEQUENCE [LARGE SCALE GENOMIC DNA]</scope>
    <source>
        <strain evidence="18">LUCI</strain>
    </source>
</reference>
<keyword evidence="19" id="KW-1185">Reference proteome</keyword>
<dbReference type="SUPFAM" id="SSF51569">
    <property type="entry name" value="Aldolase"/>
    <property type="match status" value="1"/>
</dbReference>
<dbReference type="InterPro" id="IPR030656">
    <property type="entry name" value="ALAD_AS"/>
</dbReference>
<evidence type="ECO:0000256" key="3">
    <source>
        <dbReference type="ARBA" id="ARBA00008055"/>
    </source>
</evidence>
<evidence type="ECO:0000256" key="15">
    <source>
        <dbReference type="PIRSR" id="PIRSR001415-5"/>
    </source>
</evidence>
<comment type="function">
    <text evidence="10">Catalyzes an early step in the biosynthesis of tetrapyrroles. Binds two molecules of 5-aminolevulinate per subunit, each at a distinct site, and catalyzes their condensation to form porphobilinogen.</text>
</comment>
<keyword evidence="9 16" id="KW-0627">Porphyrin biosynthesis</keyword>
<dbReference type="EC" id="4.2.1.24" evidence="5 16"/>
<keyword evidence="8 16" id="KW-0456">Lyase</keyword>
<feature type="active site" description="Schiff-base intermediate with substrate" evidence="12">
    <location>
        <position position="248"/>
    </location>
</feature>
<evidence type="ECO:0000256" key="1">
    <source>
        <dbReference type="ARBA" id="ARBA00001947"/>
    </source>
</evidence>
<evidence type="ECO:0000256" key="11">
    <source>
        <dbReference type="ARBA" id="ARBA00047651"/>
    </source>
</evidence>
<evidence type="ECO:0000256" key="2">
    <source>
        <dbReference type="ARBA" id="ARBA00004694"/>
    </source>
</evidence>
<dbReference type="PANTHER" id="PTHR11458">
    <property type="entry name" value="DELTA-AMINOLEVULINIC ACID DEHYDRATASE"/>
    <property type="match status" value="1"/>
</dbReference>
<proteinExistence type="inferred from homology"/>
<protein>
    <recommendedName>
        <fullName evidence="6 16">Delta-aminolevulinic acid dehydratase</fullName>
        <ecNumber evidence="5 16">4.2.1.24</ecNumber>
    </recommendedName>
</protein>
<dbReference type="NCBIfam" id="NF006762">
    <property type="entry name" value="PRK09283.1"/>
    <property type="match status" value="1"/>
</dbReference>
<comment type="catalytic activity">
    <reaction evidence="11 16">
        <text>2 5-aminolevulinate = porphobilinogen + 2 H2O + H(+)</text>
        <dbReference type="Rhea" id="RHEA:24064"/>
        <dbReference type="ChEBI" id="CHEBI:15377"/>
        <dbReference type="ChEBI" id="CHEBI:15378"/>
        <dbReference type="ChEBI" id="CHEBI:58126"/>
        <dbReference type="ChEBI" id="CHEBI:356416"/>
        <dbReference type="EC" id="4.2.1.24"/>
    </reaction>
</comment>
<dbReference type="RefSeq" id="WP_122629679.1">
    <property type="nucleotide sequence ID" value="NZ_UPPP01000098.1"/>
</dbReference>
<dbReference type="CDD" id="cd00384">
    <property type="entry name" value="ALAD_PBGS"/>
    <property type="match status" value="1"/>
</dbReference>
<sequence length="324" mass="35730">MFSPFLRPRRLRASAGIRALVRETELNAADFIYPIFVVPGTNIKKEIPSMPGIYHLSADMALEESREAYDLGIPAILVFGLPEYKDADGSSAWDDSSPVQRAIRLIKEALPELVVVSDVCMCEYTSHGHCGHVENGKVDNDATLDLLRKVALSHAKAGADIVAPSDMMDGRVQVIRQMLDSVGFIDVGIMAYSAKYASAYYGPFREAADSAPQFGDRRTYQMDAANAREALREVELDIAEGADIVMVKPALAYLDILRQVRDRVTLPVAAYNVSGEYAMVKAAAANGWVEERQIVLETLLSMKRAGADMIITYHALEASRWLQR</sequence>
<feature type="binding site" evidence="14">
    <location>
        <position position="120"/>
    </location>
    <ligand>
        <name>Zn(2+)</name>
        <dbReference type="ChEBI" id="CHEBI:29105"/>
        <note>catalytic</note>
    </ligand>
</feature>
<evidence type="ECO:0000256" key="13">
    <source>
        <dbReference type="PIRSR" id="PIRSR001415-2"/>
    </source>
</evidence>
<keyword evidence="7" id="KW-0350">Heme biosynthesis</keyword>
<dbReference type="AlphaFoldDB" id="A0A498RFG7"/>
<dbReference type="GO" id="GO:0006782">
    <property type="term" value="P:protoporphyrinogen IX biosynthetic process"/>
    <property type="evidence" value="ECO:0007669"/>
    <property type="project" value="UniProtKB-UniPathway"/>
</dbReference>
<dbReference type="InterPro" id="IPR001731">
    <property type="entry name" value="ALAD"/>
</dbReference>
<dbReference type="PRINTS" id="PR00144">
    <property type="entry name" value="DALDHYDRTASE"/>
</dbReference>
<feature type="binding site" evidence="13">
    <location>
        <position position="313"/>
    </location>
    <ligand>
        <name>5-aminolevulinate</name>
        <dbReference type="ChEBI" id="CHEBI:356416"/>
        <label>2</label>
    </ligand>
</feature>
<comment type="cofactor">
    <cofactor evidence="1">
        <name>Zn(2+)</name>
        <dbReference type="ChEBI" id="CHEBI:29105"/>
    </cofactor>
</comment>
<evidence type="ECO:0000313" key="18">
    <source>
        <dbReference type="EMBL" id="VBB08833.1"/>
    </source>
</evidence>
<dbReference type="Gene3D" id="3.20.20.70">
    <property type="entry name" value="Aldolase class I"/>
    <property type="match status" value="1"/>
</dbReference>
<dbReference type="PANTHER" id="PTHR11458:SF0">
    <property type="entry name" value="DELTA-AMINOLEVULINIC ACID DEHYDRATASE"/>
    <property type="match status" value="1"/>
</dbReference>
<evidence type="ECO:0000256" key="14">
    <source>
        <dbReference type="PIRSR" id="PIRSR001415-3"/>
    </source>
</evidence>
<evidence type="ECO:0000256" key="17">
    <source>
        <dbReference type="RuleBase" id="RU004161"/>
    </source>
</evidence>
<dbReference type="InterPro" id="IPR013785">
    <property type="entry name" value="Aldolase_TIM"/>
</dbReference>
<feature type="binding site" evidence="15">
    <location>
        <position position="233"/>
    </location>
    <ligand>
        <name>Mg(2+)</name>
        <dbReference type="ChEBI" id="CHEBI:18420"/>
    </ligand>
</feature>